<name>A0A7X5R2R2_9MICO</name>
<evidence type="ECO:0000259" key="8">
    <source>
        <dbReference type="Pfam" id="PF08281"/>
    </source>
</evidence>
<dbReference type="InterPro" id="IPR007627">
    <property type="entry name" value="RNA_pol_sigma70_r2"/>
</dbReference>
<evidence type="ECO:0000256" key="6">
    <source>
        <dbReference type="SAM" id="MobiDB-lite"/>
    </source>
</evidence>
<comment type="caution">
    <text evidence="10">The sequence shown here is derived from an EMBL/GenBank/DDBJ whole genome shotgun (WGS) entry which is preliminary data.</text>
</comment>
<dbReference type="Proteomes" id="UP000541033">
    <property type="component" value="Unassembled WGS sequence"/>
</dbReference>
<dbReference type="Gene3D" id="1.10.10.10">
    <property type="entry name" value="Winged helix-like DNA-binding domain superfamily/Winged helix DNA-binding domain"/>
    <property type="match status" value="1"/>
</dbReference>
<evidence type="ECO:0000256" key="1">
    <source>
        <dbReference type="ARBA" id="ARBA00010641"/>
    </source>
</evidence>
<dbReference type="GO" id="GO:0016987">
    <property type="term" value="F:sigma factor activity"/>
    <property type="evidence" value="ECO:0007669"/>
    <property type="project" value="UniProtKB-KW"/>
</dbReference>
<evidence type="ECO:0000313" key="10">
    <source>
        <dbReference type="EMBL" id="NIH54526.1"/>
    </source>
</evidence>
<dbReference type="CDD" id="cd06171">
    <property type="entry name" value="Sigma70_r4"/>
    <property type="match status" value="1"/>
</dbReference>
<dbReference type="InterPro" id="IPR013249">
    <property type="entry name" value="RNA_pol_sigma70_r4_t2"/>
</dbReference>
<gene>
    <name evidence="10" type="ORF">FHX76_002422</name>
</gene>
<feature type="region of interest" description="Disordered" evidence="6">
    <location>
        <begin position="298"/>
        <end position="322"/>
    </location>
</feature>
<dbReference type="Pfam" id="PF13490">
    <property type="entry name" value="zf-HC2"/>
    <property type="match status" value="1"/>
</dbReference>
<dbReference type="GO" id="GO:0003677">
    <property type="term" value="F:DNA binding"/>
    <property type="evidence" value="ECO:0007669"/>
    <property type="project" value="UniProtKB-KW"/>
</dbReference>
<dbReference type="PANTHER" id="PTHR43133:SF8">
    <property type="entry name" value="RNA POLYMERASE SIGMA FACTOR HI_1459-RELATED"/>
    <property type="match status" value="1"/>
</dbReference>
<dbReference type="Pfam" id="PF04542">
    <property type="entry name" value="Sigma70_r2"/>
    <property type="match status" value="1"/>
</dbReference>
<sequence>MQNNTPAIGDRENEFIVRFTERMDALLRYARGVARDRYLGEDLLSEAFIATLSAVRRGKGPSQETFDAYMLRAIRNIATRHAKNQGRVIQIAEPAELEEKLAPHYSPETAVDTWNVANIRTAFLALPARDRQVLYLTEVEQLPHTEIAENLGLRANTVTVIAHRAKANLRARYLEQTANEQPGCGTIDAAKLAAHVAGTLSAKRNAVVIEHLEACDDCAATVRRLRSFRVPVAIMVGLAAANADATAGVVARTTGNAASSARTPVSVLSKIGYPASIAAAALIGFAVFASIATSSAGPTDAGTGTTHARQAAPTPANVAVGAGQGATDHRCYAPAELLQRAGSMPQLEWDKAEAGASMTWPLLVSNVAPNNRASYSLTLTPAPGTQIDARQGDCAQAGSNLVCVIDGAVLHDDSFTLPVAVTAAAGVEPRPPTILYSPTAD</sequence>
<feature type="compositionally biased region" description="Polar residues" evidence="6">
    <location>
        <begin position="298"/>
        <end position="308"/>
    </location>
</feature>
<keyword evidence="3" id="KW-0731">Sigma factor</keyword>
<organism evidence="10 11">
    <name type="scientific">Lysinibacter cavernae</name>
    <dbReference type="NCBI Taxonomy" id="1640652"/>
    <lineage>
        <taxon>Bacteria</taxon>
        <taxon>Bacillati</taxon>
        <taxon>Actinomycetota</taxon>
        <taxon>Actinomycetes</taxon>
        <taxon>Micrococcales</taxon>
        <taxon>Microbacteriaceae</taxon>
        <taxon>Lysinibacter</taxon>
    </lineage>
</organism>
<keyword evidence="11" id="KW-1185">Reference proteome</keyword>
<dbReference type="NCBIfam" id="TIGR02937">
    <property type="entry name" value="sigma70-ECF"/>
    <property type="match status" value="1"/>
</dbReference>
<dbReference type="InterPro" id="IPR027383">
    <property type="entry name" value="Znf_put"/>
</dbReference>
<evidence type="ECO:0000256" key="3">
    <source>
        <dbReference type="ARBA" id="ARBA00023082"/>
    </source>
</evidence>
<comment type="similarity">
    <text evidence="1">Belongs to the sigma-70 factor family. ECF subfamily.</text>
</comment>
<dbReference type="GO" id="GO:0006352">
    <property type="term" value="P:DNA-templated transcription initiation"/>
    <property type="evidence" value="ECO:0007669"/>
    <property type="project" value="InterPro"/>
</dbReference>
<dbReference type="Gene3D" id="1.10.1740.10">
    <property type="match status" value="1"/>
</dbReference>
<evidence type="ECO:0000313" key="11">
    <source>
        <dbReference type="Proteomes" id="UP000541033"/>
    </source>
</evidence>
<dbReference type="InterPro" id="IPR014284">
    <property type="entry name" value="RNA_pol_sigma-70_dom"/>
</dbReference>
<protein>
    <submittedName>
        <fullName evidence="10">RNA polymerase sigma factor (Sigma-70 family)</fullName>
    </submittedName>
</protein>
<dbReference type="SUPFAM" id="SSF88946">
    <property type="entry name" value="Sigma2 domain of RNA polymerase sigma factors"/>
    <property type="match status" value="1"/>
</dbReference>
<dbReference type="SUPFAM" id="SSF88659">
    <property type="entry name" value="Sigma3 and sigma4 domains of RNA polymerase sigma factors"/>
    <property type="match status" value="1"/>
</dbReference>
<keyword evidence="2" id="KW-0805">Transcription regulation</keyword>
<keyword evidence="5" id="KW-0804">Transcription</keyword>
<proteinExistence type="inferred from homology"/>
<dbReference type="InterPro" id="IPR039425">
    <property type="entry name" value="RNA_pol_sigma-70-like"/>
</dbReference>
<feature type="domain" description="Putative zinc-finger" evidence="9">
    <location>
        <begin position="191"/>
        <end position="219"/>
    </location>
</feature>
<dbReference type="Pfam" id="PF08281">
    <property type="entry name" value="Sigma70_r4_2"/>
    <property type="match status" value="1"/>
</dbReference>
<dbReference type="InterPro" id="IPR041916">
    <property type="entry name" value="Anti_sigma_zinc_sf"/>
</dbReference>
<feature type="domain" description="RNA polymerase sigma factor 70 region 4 type 2" evidence="8">
    <location>
        <begin position="118"/>
        <end position="169"/>
    </location>
</feature>
<feature type="domain" description="RNA polymerase sigma-70 region 2" evidence="7">
    <location>
        <begin position="23"/>
        <end position="87"/>
    </location>
</feature>
<dbReference type="RefSeq" id="WP_167150904.1">
    <property type="nucleotide sequence ID" value="NZ_JAAMOX010000002.1"/>
</dbReference>
<keyword evidence="4" id="KW-0238">DNA-binding</keyword>
<evidence type="ECO:0000256" key="5">
    <source>
        <dbReference type="ARBA" id="ARBA00023163"/>
    </source>
</evidence>
<dbReference type="InterPro" id="IPR013324">
    <property type="entry name" value="RNA_pol_sigma_r3/r4-like"/>
</dbReference>
<evidence type="ECO:0000259" key="9">
    <source>
        <dbReference type="Pfam" id="PF13490"/>
    </source>
</evidence>
<accession>A0A7X5R2R2</accession>
<reference evidence="10 11" key="1">
    <citation type="submission" date="2020-02" db="EMBL/GenBank/DDBJ databases">
        <title>Sequencing the genomes of 1000 actinobacteria strains.</title>
        <authorList>
            <person name="Klenk H.-P."/>
        </authorList>
    </citation>
    <scope>NUCLEOTIDE SEQUENCE [LARGE SCALE GENOMIC DNA]</scope>
    <source>
        <strain evidence="10 11">DSM 27960</strain>
    </source>
</reference>
<evidence type="ECO:0000256" key="2">
    <source>
        <dbReference type="ARBA" id="ARBA00023015"/>
    </source>
</evidence>
<evidence type="ECO:0000259" key="7">
    <source>
        <dbReference type="Pfam" id="PF04542"/>
    </source>
</evidence>
<dbReference type="PANTHER" id="PTHR43133">
    <property type="entry name" value="RNA POLYMERASE ECF-TYPE SIGMA FACTO"/>
    <property type="match status" value="1"/>
</dbReference>
<dbReference type="Gene3D" id="1.10.10.1320">
    <property type="entry name" value="Anti-sigma factor, zinc-finger domain"/>
    <property type="match status" value="1"/>
</dbReference>
<dbReference type="AlphaFoldDB" id="A0A7X5R2R2"/>
<dbReference type="InterPro" id="IPR013325">
    <property type="entry name" value="RNA_pol_sigma_r2"/>
</dbReference>
<dbReference type="InterPro" id="IPR036388">
    <property type="entry name" value="WH-like_DNA-bd_sf"/>
</dbReference>
<evidence type="ECO:0000256" key="4">
    <source>
        <dbReference type="ARBA" id="ARBA00023125"/>
    </source>
</evidence>
<dbReference type="EMBL" id="JAAMOX010000002">
    <property type="protein sequence ID" value="NIH54526.1"/>
    <property type="molecule type" value="Genomic_DNA"/>
</dbReference>